<reference evidence="3" key="1">
    <citation type="submission" date="2023-04" db="EMBL/GenBank/DDBJ databases">
        <title>Phytophthora fragariaefolia NBRC 109709.</title>
        <authorList>
            <person name="Ichikawa N."/>
            <person name="Sato H."/>
            <person name="Tonouchi N."/>
        </authorList>
    </citation>
    <scope>NUCLEOTIDE SEQUENCE</scope>
    <source>
        <strain evidence="3">NBRC 109709</strain>
    </source>
</reference>
<dbReference type="SUPFAM" id="SSF50182">
    <property type="entry name" value="Sm-like ribonucleoproteins"/>
    <property type="match status" value="1"/>
</dbReference>
<name>A0A9W6XP69_9STRA</name>
<dbReference type="InterPro" id="IPR006685">
    <property type="entry name" value="MscS_channel_2nd"/>
</dbReference>
<dbReference type="InterPro" id="IPR010920">
    <property type="entry name" value="LSM_dom_sf"/>
</dbReference>
<protein>
    <submittedName>
        <fullName evidence="3">Unnamed protein product</fullName>
    </submittedName>
</protein>
<evidence type="ECO:0000259" key="2">
    <source>
        <dbReference type="Pfam" id="PF00924"/>
    </source>
</evidence>
<dbReference type="PANTHER" id="PTHR30221:SF1">
    <property type="entry name" value="SMALL-CONDUCTANCE MECHANOSENSITIVE CHANNEL"/>
    <property type="match status" value="1"/>
</dbReference>
<dbReference type="GO" id="GO:0008381">
    <property type="term" value="F:mechanosensitive monoatomic ion channel activity"/>
    <property type="evidence" value="ECO:0007669"/>
    <property type="project" value="InterPro"/>
</dbReference>
<dbReference type="Pfam" id="PF00924">
    <property type="entry name" value="MS_channel_2nd"/>
    <property type="match status" value="1"/>
</dbReference>
<sequence>MALILTPNGTRTKSGYSTYCAALVSLCCSICYPTTILGGNEQQQRGQLVAGGAARERDDGAGGRGGRVVGRPVARVPGAGAAGGRLRAARGGRALLAARGAAHRAGGVRVAARVREDAAAAAVLGGVRAAGLVLGLRHGPGAAAGHGRRHTGEHRHAAAGPAAGVARHLLLQLRHLKNIMGGLMTLQDEQIQSGIHVSFQGHEGVVERLFLQGFSLRQYDKGLAYIPNSIMLENSVTVQSKSLDRRCVIPVHLSHSTPTTALRMFIQELDNYLMQHMLNQRTHAKADVLGLEKPQGGWNIMNVYERSKKLATEGTQPQGRFWISIEAPYLVHVVYYSQERHINGLLAEKTEIVLHITELLRKLKLRLHGEEKGCAGAASSTVSSQSSSSESEAPDLSERHSSFSPAPLPELAPSRRRRRAPPASEPLGRPIDTILTTNLRTPRPVSTVCVNPWLAVPGTTRRRDVTPSANAFTSSGVLDRSFSVVASVFRDIVVRSTSQQLPTCVEMVVVAKKTITWLKWV</sequence>
<organism evidence="3 4">
    <name type="scientific">Phytophthora fragariaefolia</name>
    <dbReference type="NCBI Taxonomy" id="1490495"/>
    <lineage>
        <taxon>Eukaryota</taxon>
        <taxon>Sar</taxon>
        <taxon>Stramenopiles</taxon>
        <taxon>Oomycota</taxon>
        <taxon>Peronosporomycetes</taxon>
        <taxon>Peronosporales</taxon>
        <taxon>Peronosporaceae</taxon>
        <taxon>Phytophthora</taxon>
    </lineage>
</organism>
<feature type="region of interest" description="Disordered" evidence="1">
    <location>
        <begin position="376"/>
        <end position="433"/>
    </location>
</feature>
<evidence type="ECO:0000256" key="1">
    <source>
        <dbReference type="SAM" id="MobiDB-lite"/>
    </source>
</evidence>
<dbReference type="GO" id="GO:0016020">
    <property type="term" value="C:membrane"/>
    <property type="evidence" value="ECO:0007669"/>
    <property type="project" value="InterPro"/>
</dbReference>
<accession>A0A9W6XP69</accession>
<dbReference type="EMBL" id="BSXT01001580">
    <property type="protein sequence ID" value="GMF43690.1"/>
    <property type="molecule type" value="Genomic_DNA"/>
</dbReference>
<comment type="caution">
    <text evidence="3">The sequence shown here is derived from an EMBL/GenBank/DDBJ whole genome shotgun (WGS) entry which is preliminary data.</text>
</comment>
<dbReference type="Proteomes" id="UP001165121">
    <property type="component" value="Unassembled WGS sequence"/>
</dbReference>
<feature type="domain" description="Mechanosensitive ion channel MscS" evidence="2">
    <location>
        <begin position="176"/>
        <end position="236"/>
    </location>
</feature>
<dbReference type="PANTHER" id="PTHR30221">
    <property type="entry name" value="SMALL-CONDUCTANCE MECHANOSENSITIVE CHANNEL"/>
    <property type="match status" value="1"/>
</dbReference>
<feature type="region of interest" description="Disordered" evidence="1">
    <location>
        <begin position="48"/>
        <end position="70"/>
    </location>
</feature>
<evidence type="ECO:0000313" key="3">
    <source>
        <dbReference type="EMBL" id="GMF43690.1"/>
    </source>
</evidence>
<dbReference type="InterPro" id="IPR045275">
    <property type="entry name" value="MscS_archaea/bacteria_type"/>
</dbReference>
<dbReference type="OrthoDB" id="124973at2759"/>
<dbReference type="AlphaFoldDB" id="A0A9W6XP69"/>
<gene>
    <name evidence="3" type="ORF">Pfra01_001487400</name>
</gene>
<keyword evidence="4" id="KW-1185">Reference proteome</keyword>
<proteinExistence type="predicted"/>
<evidence type="ECO:0000313" key="4">
    <source>
        <dbReference type="Proteomes" id="UP001165121"/>
    </source>
</evidence>
<feature type="compositionally biased region" description="Low complexity" evidence="1">
    <location>
        <begin position="377"/>
        <end position="391"/>
    </location>
</feature>